<name>A0A3G9JUE7_MICVR</name>
<proteinExistence type="predicted"/>
<dbReference type="AlphaFoldDB" id="A0A3G9JUE7"/>
<gene>
    <name evidence="1" type="ORF">myaer102_44920</name>
</gene>
<protein>
    <submittedName>
        <fullName evidence="1">Uncharacterized protein</fullName>
    </submittedName>
</protein>
<reference evidence="1 2" key="1">
    <citation type="submission" date="2018-11" db="EMBL/GenBank/DDBJ databases">
        <title>Complete genome sequence of Microcystis aeruginosa NIES-102.</title>
        <authorList>
            <person name="Yamaguchi H."/>
            <person name="Suzuki S."/>
            <person name="Kawachi M."/>
        </authorList>
    </citation>
    <scope>NUCLEOTIDE SEQUENCE [LARGE SCALE GENOMIC DNA]</scope>
    <source>
        <strain evidence="1 2">NIES-102</strain>
    </source>
</reference>
<evidence type="ECO:0000313" key="1">
    <source>
        <dbReference type="EMBL" id="BBH41861.1"/>
    </source>
</evidence>
<accession>A0A3G9JUE7</accession>
<organism evidence="1 2">
    <name type="scientific">Microcystis viridis NIES-102</name>
    <dbReference type="NCBI Taxonomy" id="213615"/>
    <lineage>
        <taxon>Bacteria</taxon>
        <taxon>Bacillati</taxon>
        <taxon>Cyanobacteriota</taxon>
        <taxon>Cyanophyceae</taxon>
        <taxon>Oscillatoriophycideae</taxon>
        <taxon>Chroococcales</taxon>
        <taxon>Microcystaceae</taxon>
        <taxon>Microcystis</taxon>
    </lineage>
</organism>
<dbReference type="EMBL" id="AP019314">
    <property type="protein sequence ID" value="BBH41861.1"/>
    <property type="molecule type" value="Genomic_DNA"/>
</dbReference>
<dbReference type="KEGG" id="mvz:myaer102_44920"/>
<dbReference type="Proteomes" id="UP000278152">
    <property type="component" value="Chromosome"/>
</dbReference>
<sequence>MAKNRKVIIEKEGGVEETIQLEQLAKSLSEKDWEKITLNLDKEKTVWVAVFRAKISQLEGERNWEHLTFAMSINT</sequence>
<evidence type="ECO:0000313" key="2">
    <source>
        <dbReference type="Proteomes" id="UP000278152"/>
    </source>
</evidence>
<dbReference type="RefSeq" id="WP_419866684.1">
    <property type="nucleotide sequence ID" value="NZ_AP019314.1"/>
</dbReference>